<feature type="compositionally biased region" description="Basic residues" evidence="1">
    <location>
        <begin position="210"/>
        <end position="224"/>
    </location>
</feature>
<comment type="caution">
    <text evidence="2">The sequence shown here is derived from an EMBL/GenBank/DDBJ whole genome shotgun (WGS) entry which is preliminary data.</text>
</comment>
<gene>
    <name evidence="2" type="ORF">CH63R_03149</name>
</gene>
<feature type="region of interest" description="Disordered" evidence="1">
    <location>
        <begin position="194"/>
        <end position="247"/>
    </location>
</feature>
<dbReference type="EMBL" id="LTAN01000002">
    <property type="protein sequence ID" value="OBR14423.1"/>
    <property type="molecule type" value="Genomic_DNA"/>
</dbReference>
<accession>A0A1B7YQX5</accession>
<evidence type="ECO:0000313" key="2">
    <source>
        <dbReference type="EMBL" id="OBR14423.1"/>
    </source>
</evidence>
<evidence type="ECO:0008006" key="4">
    <source>
        <dbReference type="Google" id="ProtNLM"/>
    </source>
</evidence>
<proteinExistence type="predicted"/>
<organism evidence="2 3">
    <name type="scientific">Colletotrichum higginsianum (strain IMI 349063)</name>
    <name type="common">Crucifer anthracnose fungus</name>
    <dbReference type="NCBI Taxonomy" id="759273"/>
    <lineage>
        <taxon>Eukaryota</taxon>
        <taxon>Fungi</taxon>
        <taxon>Dikarya</taxon>
        <taxon>Ascomycota</taxon>
        <taxon>Pezizomycotina</taxon>
        <taxon>Sordariomycetes</taxon>
        <taxon>Hypocreomycetidae</taxon>
        <taxon>Glomerellales</taxon>
        <taxon>Glomerellaceae</taxon>
        <taxon>Colletotrichum</taxon>
        <taxon>Colletotrichum destructivum species complex</taxon>
    </lineage>
</organism>
<dbReference type="RefSeq" id="XP_018162940.1">
    <property type="nucleotide sequence ID" value="XM_018298124.1"/>
</dbReference>
<dbReference type="GeneID" id="28862231"/>
<evidence type="ECO:0000256" key="1">
    <source>
        <dbReference type="SAM" id="MobiDB-lite"/>
    </source>
</evidence>
<reference evidence="3" key="1">
    <citation type="journal article" date="2017" name="BMC Genomics">
        <title>Gapless genome assembly of Colletotrichum higginsianum reveals chromosome structure and association of transposable elements with secondary metabolite gene clusters.</title>
        <authorList>
            <person name="Dallery J.-F."/>
            <person name="Lapalu N."/>
            <person name="Zampounis A."/>
            <person name="Pigne S."/>
            <person name="Luyten I."/>
            <person name="Amselem J."/>
            <person name="Wittenberg A.H.J."/>
            <person name="Zhou S."/>
            <person name="de Queiroz M.V."/>
            <person name="Robin G.P."/>
            <person name="Auger A."/>
            <person name="Hainaut M."/>
            <person name="Henrissat B."/>
            <person name="Kim K.-T."/>
            <person name="Lee Y.-H."/>
            <person name="Lespinet O."/>
            <person name="Schwartz D.C."/>
            <person name="Thon M.R."/>
            <person name="O'Connell R.J."/>
        </authorList>
    </citation>
    <scope>NUCLEOTIDE SEQUENCE [LARGE SCALE GENOMIC DNA]</scope>
    <source>
        <strain evidence="3">IMI 349063</strain>
    </source>
</reference>
<dbReference type="Proteomes" id="UP000092177">
    <property type="component" value="Chromosome 2"/>
</dbReference>
<keyword evidence="3" id="KW-1185">Reference proteome</keyword>
<name>A0A1B7YQX5_COLHI</name>
<sequence length="589" mass="63843">MNAIDTLSLVANGAGIVGLADVVLKRSTELYDLYSRCKGASESRTRLLAEIQGSADIAVRARSLLDDLRASRIPVQEGHCLAEITSILGRFNQEFDVLGRLVTSARVSAGDGLVARVTRSLRWTMNESAVAQACGQLHSLTASLTAALAVAGGYNGIVIHREITQTRTQVMAQLAQTTQSWREEIQTLLLVPGPTSVEGRRRPPPAHPGIIHRQKKRSRGKTRYHVTTTNSTGARSRAGALSAGPTTTQETLLETEYRVARRELIRLLERENGTVAMMAPVEEDLTVSLVLMKDSLLEATGSSVGLIIPDHVATFVAGILDEVLVQAHLSSANRLRKRPWGPTPAPALTGGLPGPGNVVGTSSGSDRLGPWMSTFVFENPDDSYSKTPVPRSAAETGDVWCLVQEMTRQTSAGPIRATLIQGGNRLVSKVLYFNVAFQPRNGGCGRCVTLEFVSLWLQMMSLLCPPTEQPVWKLSSSDCPQSWTIAVIVKQPDRSQSETPAPLSGAYTGILWCLLQDMKRQSLTTLTCATLVKGGYRFVSEMMYFDIAPYPRNGESGRRVTLDFVSPVSDDEAAVSFHLTARVEVCAES</sequence>
<dbReference type="OrthoDB" id="10453946at2759"/>
<feature type="region of interest" description="Disordered" evidence="1">
    <location>
        <begin position="335"/>
        <end position="356"/>
    </location>
</feature>
<dbReference type="KEGG" id="chig:CH63R_03149"/>
<dbReference type="AlphaFoldDB" id="A0A1B7YQX5"/>
<evidence type="ECO:0000313" key="3">
    <source>
        <dbReference type="Proteomes" id="UP000092177"/>
    </source>
</evidence>
<feature type="compositionally biased region" description="Low complexity" evidence="1">
    <location>
        <begin position="233"/>
        <end position="247"/>
    </location>
</feature>
<dbReference type="VEuPathDB" id="FungiDB:CH63R_03149"/>
<protein>
    <recommendedName>
        <fullName evidence="4">Fungal N-terminal domain-containing protein</fullName>
    </recommendedName>
</protein>